<evidence type="ECO:0000256" key="4">
    <source>
        <dbReference type="ARBA" id="ARBA00022475"/>
    </source>
</evidence>
<evidence type="ECO:0000256" key="5">
    <source>
        <dbReference type="ARBA" id="ARBA00022692"/>
    </source>
</evidence>
<dbReference type="AlphaFoldDB" id="A0A9Q0RM22"/>
<keyword evidence="4" id="KW-1003">Cell membrane</keyword>
<protein>
    <recommendedName>
        <fullName evidence="2">Protein amnionless</fullName>
    </recommendedName>
</protein>
<evidence type="ECO:0000256" key="9">
    <source>
        <dbReference type="ARBA" id="ARBA00023136"/>
    </source>
</evidence>
<keyword evidence="11" id="KW-1185">Reference proteome</keyword>
<sequence length="379" mass="42996">MVIYFGLSLAISKKSYNSHFDLTPIPIYRKIIWRAKIDWFNPNNWLPLRRLPCANDRIVLPESYVLFLNHHLETTELVLPENGELIFGPNGAIKLVTENEPEDLENPCKDGTIGSTLEFHPEGPNSWFSPDHWQLMCQIPNEGDFISPMIPDTWPISNFATFMSSNSWKQSSIPIIPHSERIPCTGDWVHFPTNNGSFKVTIEQSNQVAQLSFLSVGSARFMQSSQFDDLLKSFRGRMLFDVRDFNHLQLAPYGTVGVCGNDAPKRLKIICGLIQNKCAHLDSLPCSDPITPAGYCCPICASSLIMRSKILGPNNLMKVTLLRHMQKVHKENQIQLVRIYAHYLYDGALQVVADTLPDQGKPINDKYIRTLLSNLNQDR</sequence>
<keyword evidence="6" id="KW-0732">Signal</keyword>
<dbReference type="Proteomes" id="UP001142055">
    <property type="component" value="Chromosome 3"/>
</dbReference>
<dbReference type="PANTHER" id="PTHR14995:SF2">
    <property type="entry name" value="PROTEIN AMNIONLESS"/>
    <property type="match status" value="1"/>
</dbReference>
<keyword evidence="9" id="KW-0472">Membrane</keyword>
<evidence type="ECO:0000256" key="3">
    <source>
        <dbReference type="ARBA" id="ARBA00022448"/>
    </source>
</evidence>
<reference evidence="10" key="1">
    <citation type="submission" date="2022-12" db="EMBL/GenBank/DDBJ databases">
        <title>Genome assemblies of Blomia tropicalis.</title>
        <authorList>
            <person name="Cui Y."/>
        </authorList>
    </citation>
    <scope>NUCLEOTIDE SEQUENCE</scope>
    <source>
        <tissue evidence="10">Adult mites</tissue>
    </source>
</reference>
<keyword evidence="7" id="KW-0653">Protein transport</keyword>
<name>A0A9Q0RM22_BLOTA</name>
<gene>
    <name evidence="10" type="ORF">RDWZM_009148</name>
</gene>
<dbReference type="PANTHER" id="PTHR14995">
    <property type="entry name" value="AMNIONLESS"/>
    <property type="match status" value="1"/>
</dbReference>
<evidence type="ECO:0000256" key="8">
    <source>
        <dbReference type="ARBA" id="ARBA00022989"/>
    </source>
</evidence>
<dbReference type="EMBL" id="JAPWDV010000003">
    <property type="protein sequence ID" value="KAJ6217991.1"/>
    <property type="molecule type" value="Genomic_DNA"/>
</dbReference>
<evidence type="ECO:0000256" key="2">
    <source>
        <dbReference type="ARBA" id="ARBA00021200"/>
    </source>
</evidence>
<proteinExistence type="predicted"/>
<evidence type="ECO:0000256" key="7">
    <source>
        <dbReference type="ARBA" id="ARBA00022927"/>
    </source>
</evidence>
<organism evidence="10 11">
    <name type="scientific">Blomia tropicalis</name>
    <name type="common">Mite</name>
    <dbReference type="NCBI Taxonomy" id="40697"/>
    <lineage>
        <taxon>Eukaryota</taxon>
        <taxon>Metazoa</taxon>
        <taxon>Ecdysozoa</taxon>
        <taxon>Arthropoda</taxon>
        <taxon>Chelicerata</taxon>
        <taxon>Arachnida</taxon>
        <taxon>Acari</taxon>
        <taxon>Acariformes</taxon>
        <taxon>Sarcoptiformes</taxon>
        <taxon>Astigmata</taxon>
        <taxon>Glycyphagoidea</taxon>
        <taxon>Echimyopodidae</taxon>
        <taxon>Blomia</taxon>
    </lineage>
</organism>
<dbReference type="Pfam" id="PF14828">
    <property type="entry name" value="Amnionless"/>
    <property type="match status" value="2"/>
</dbReference>
<keyword evidence="5" id="KW-0812">Transmembrane</keyword>
<dbReference type="GO" id="GO:0030139">
    <property type="term" value="C:endocytic vesicle"/>
    <property type="evidence" value="ECO:0007669"/>
    <property type="project" value="TreeGrafter"/>
</dbReference>
<dbReference type="GO" id="GO:0016324">
    <property type="term" value="C:apical plasma membrane"/>
    <property type="evidence" value="ECO:0007669"/>
    <property type="project" value="TreeGrafter"/>
</dbReference>
<evidence type="ECO:0000313" key="10">
    <source>
        <dbReference type="EMBL" id="KAJ6217991.1"/>
    </source>
</evidence>
<evidence type="ECO:0000313" key="11">
    <source>
        <dbReference type="Proteomes" id="UP001142055"/>
    </source>
</evidence>
<evidence type="ECO:0000256" key="6">
    <source>
        <dbReference type="ARBA" id="ARBA00022729"/>
    </source>
</evidence>
<keyword evidence="8" id="KW-1133">Transmembrane helix</keyword>
<keyword evidence="3" id="KW-0813">Transport</keyword>
<comment type="subcellular location">
    <subcellularLocation>
        <location evidence="1">Cell membrane</location>
        <topology evidence="1">Single-pass type I membrane protein</topology>
    </subcellularLocation>
</comment>
<dbReference type="GO" id="GO:0006898">
    <property type="term" value="P:receptor-mediated endocytosis"/>
    <property type="evidence" value="ECO:0007669"/>
    <property type="project" value="TreeGrafter"/>
</dbReference>
<comment type="caution">
    <text evidence="10">The sequence shown here is derived from an EMBL/GenBank/DDBJ whole genome shotgun (WGS) entry which is preliminary data.</text>
</comment>
<accession>A0A9Q0RM22</accession>
<dbReference type="GO" id="GO:0015031">
    <property type="term" value="P:protein transport"/>
    <property type="evidence" value="ECO:0007669"/>
    <property type="project" value="UniProtKB-KW"/>
</dbReference>
<evidence type="ECO:0000256" key="1">
    <source>
        <dbReference type="ARBA" id="ARBA00004251"/>
    </source>
</evidence>
<dbReference type="InterPro" id="IPR026112">
    <property type="entry name" value="AMN"/>
</dbReference>